<proteinExistence type="predicted"/>
<dbReference type="SUPFAM" id="SSF51556">
    <property type="entry name" value="Metallo-dependent hydrolases"/>
    <property type="match status" value="1"/>
</dbReference>
<organism evidence="1 2">
    <name type="scientific">Salisediminibacterium beveridgei</name>
    <dbReference type="NCBI Taxonomy" id="632773"/>
    <lineage>
        <taxon>Bacteria</taxon>
        <taxon>Bacillati</taxon>
        <taxon>Bacillota</taxon>
        <taxon>Bacilli</taxon>
        <taxon>Bacillales</taxon>
        <taxon>Bacillaceae</taxon>
        <taxon>Salisediminibacterium</taxon>
    </lineage>
</organism>
<dbReference type="Proteomes" id="UP000094463">
    <property type="component" value="Chromosome"/>
</dbReference>
<name>A0A1D7QRJ5_9BACI</name>
<accession>A0A1D7QRJ5</accession>
<evidence type="ECO:0000313" key="1">
    <source>
        <dbReference type="EMBL" id="AOM81626.1"/>
    </source>
</evidence>
<sequence length="115" mass="12988">MIQPFDDGEVYRMMEEVTKNGQTFAVHAENNDLIQTLTKEVEAKPEAERTYEDLMATRPALAERLTVGTGIEVPRHPIPRPSRLERLGCGRRESRAGGRISDYRGNLSSFLISLQ</sequence>
<dbReference type="EMBL" id="CP012502">
    <property type="protein sequence ID" value="AOM81626.1"/>
    <property type="molecule type" value="Genomic_DNA"/>
</dbReference>
<protein>
    <submittedName>
        <fullName evidence="1">Uncharacterized protein</fullName>
    </submittedName>
</protein>
<dbReference type="InterPro" id="IPR032466">
    <property type="entry name" value="Metal_Hydrolase"/>
</dbReference>
<dbReference type="STRING" id="632773.BBEV_0231"/>
<gene>
    <name evidence="1" type="ORF">BBEV_0231</name>
</gene>
<dbReference type="KEGG" id="bbev:BBEV_0231"/>
<keyword evidence="2" id="KW-1185">Reference proteome</keyword>
<dbReference type="OrthoDB" id="5687299at2"/>
<reference evidence="1 2" key="1">
    <citation type="submission" date="2015-08" db="EMBL/GenBank/DDBJ databases">
        <title>The complete genome sequence of Bacillus beveridgei MLTeJB.</title>
        <authorList>
            <person name="Hanson T.E."/>
            <person name="Mesa C."/>
            <person name="Basesman S.M."/>
            <person name="Oremland R.S."/>
        </authorList>
    </citation>
    <scope>NUCLEOTIDE SEQUENCE [LARGE SCALE GENOMIC DNA]</scope>
    <source>
        <strain evidence="1 2">MLTeJB</strain>
    </source>
</reference>
<dbReference type="Gene3D" id="3.20.20.140">
    <property type="entry name" value="Metal-dependent hydrolases"/>
    <property type="match status" value="1"/>
</dbReference>
<dbReference type="AlphaFoldDB" id="A0A1D7QRJ5"/>
<evidence type="ECO:0000313" key="2">
    <source>
        <dbReference type="Proteomes" id="UP000094463"/>
    </source>
</evidence>